<dbReference type="AlphaFoldDB" id="A0A0L0CCB9"/>
<keyword evidence="6 14" id="KW-1133">Transmembrane helix</keyword>
<dbReference type="InterPro" id="IPR001320">
    <property type="entry name" value="Iontro_rcpt_C"/>
</dbReference>
<feature type="compositionally biased region" description="Polar residues" evidence="13">
    <location>
        <begin position="593"/>
        <end position="602"/>
    </location>
</feature>
<keyword evidence="19" id="KW-1185">Reference proteome</keyword>
<comment type="similarity">
    <text evidence="2">Belongs to the glutamate-gated ion channel (TC 1.A.10.1) family.</text>
</comment>
<evidence type="ECO:0008006" key="20">
    <source>
        <dbReference type="Google" id="ProtNLM"/>
    </source>
</evidence>
<comment type="subcellular location">
    <subcellularLocation>
        <location evidence="1">Cell membrane</location>
        <topology evidence="1">Multi-pass membrane protein</topology>
    </subcellularLocation>
</comment>
<feature type="domain" description="Ionotropic glutamate receptor C-terminal" evidence="16">
    <location>
        <begin position="855"/>
        <end position="1227"/>
    </location>
</feature>
<feature type="chain" id="PRO_5005535861" description="Ionotropic glutamate receptor C-terminal domain-containing protein" evidence="15">
    <location>
        <begin position="20"/>
        <end position="1251"/>
    </location>
</feature>
<proteinExistence type="inferred from homology"/>
<evidence type="ECO:0000256" key="13">
    <source>
        <dbReference type="SAM" id="MobiDB-lite"/>
    </source>
</evidence>
<feature type="transmembrane region" description="Helical" evidence="14">
    <location>
        <begin position="857"/>
        <end position="875"/>
    </location>
</feature>
<dbReference type="InterPro" id="IPR019594">
    <property type="entry name" value="Glu/Gly-bd"/>
</dbReference>
<keyword evidence="9" id="KW-0675">Receptor</keyword>
<evidence type="ECO:0000256" key="11">
    <source>
        <dbReference type="ARBA" id="ARBA00023286"/>
    </source>
</evidence>
<evidence type="ECO:0000256" key="3">
    <source>
        <dbReference type="ARBA" id="ARBA00022448"/>
    </source>
</evidence>
<keyword evidence="15" id="KW-0732">Signal</keyword>
<evidence type="ECO:0000256" key="10">
    <source>
        <dbReference type="ARBA" id="ARBA00023180"/>
    </source>
</evidence>
<dbReference type="EMBL" id="JRES01000611">
    <property type="protein sequence ID" value="KNC29890.1"/>
    <property type="molecule type" value="Genomic_DNA"/>
</dbReference>
<feature type="transmembrane region" description="Helical" evidence="14">
    <location>
        <begin position="955"/>
        <end position="974"/>
    </location>
</feature>
<dbReference type="GO" id="GO:0050907">
    <property type="term" value="P:detection of chemical stimulus involved in sensory perception"/>
    <property type="evidence" value="ECO:0007669"/>
    <property type="project" value="UniProtKB-ARBA"/>
</dbReference>
<feature type="transmembrane region" description="Helical" evidence="14">
    <location>
        <begin position="1220"/>
        <end position="1242"/>
    </location>
</feature>
<dbReference type="Pfam" id="PF10613">
    <property type="entry name" value="Lig_chan-Glu_bd"/>
    <property type="match status" value="1"/>
</dbReference>
<keyword evidence="8 14" id="KW-0472">Membrane</keyword>
<dbReference type="InterPro" id="IPR052192">
    <property type="entry name" value="Insect_Ionotropic_Sensory_Rcpt"/>
</dbReference>
<feature type="compositionally biased region" description="Low complexity" evidence="13">
    <location>
        <begin position="222"/>
        <end position="259"/>
    </location>
</feature>
<evidence type="ECO:0000259" key="16">
    <source>
        <dbReference type="Pfam" id="PF00060"/>
    </source>
</evidence>
<accession>A0A0L0CCB9</accession>
<feature type="region of interest" description="Disordered" evidence="13">
    <location>
        <begin position="133"/>
        <end position="289"/>
    </location>
</feature>
<sequence>MMLLLLILMWSLMGQHVYGKSSSYDIGIVNTAVEAANSATADVAADDSVYDTNGIRDMVQENIAKIKTTKTKDAKKETSAATSTTTENKGKNNNTATIYDRINENDNNSNKLPQNVAKREDQQQSNMMYINMKMPAPLPSPSTASSISTTTTTTTSVTATTIPPTESLLMPKDQLNKTESEIPKSNEKDNNNKNSNNETENKNKPEESIESKMSTLKVNDTSNSNESAANSGNKVSKNNNINNETATSESNNLNETESNNQKKIDDGEKNDKNEADPEIDNENSNGQFDTFDSTAQAQQMFITQFALKFKQIPRVTFFTCKEPAETTDQPNEQQSNANSFNYKRHTHMNLEMVKFVRRMYTFDEENNESTPNNVPNSPSIMMKVVLIDHLLNKNRASTSSSVSRVGFGRASPFGAAAASGPATRNAFTNANWLEQILKPEAFRQIVVLDLACGGASRRLLEMASNKAFFNSMYHWLLLEDYVFNRQTEIDDADDDDIESKMNSYSIEANTKKSSKEEIVNDSNATTLQVKKLSTYPSDVIGASTSGFGLQNKVTPTTILSSSSSTSTSKTVAAAGGGGGNRQQQRIVVDDKSSASSNASRTAGVTDEDDIEIIEKFLEKLNININTELILAKRRMRALATTSYPSDATPAPPSLTNSTLTESDDYNTLQKMDYYLLYDVWNPGLQYGGEMNMTEIGYFSRNKGFQVAHWYKTTTTIMRRINMDLAKVRCLVVITHKNRSDTLEEYLTSHYDTHLDSMNRFNFALLSHVRELFNFSFILSKTATWGYLKNGKFDGMIGALVRKQADIGGSPIFFRIERAKVIDYTSRTWVARPCFIFRHPRSTKKDRIVFLQPFSNDVWVFLAVCGFITIFLLWVLTSLERKFDPDEFEANTGTDMKAFERLMSAAMEDRRENKEIVSVKGGGFKRWFVRWGGLFCGQNAVDDKSRRRVGLFFESLLFYIGSICQQGLSFSTFFFSGRCIVITSLLFSFSIYQFYSASIVGTLLMEKPKTIRTLKDLIHSNLEIGVEDIVYNRDYFLRTKDPDAQELYAKKVTSVPTTGDTGFVDGPPDNFVLPTQMTEMTDAQKAKAYRDILHSHETGAHAKTNEASNWYDPDFGVAKIKKGRFAFHVDVATAYKIIADTFSEKEICDLTEIQLFPPQKMVSIVQKGSPLRKVITYGLRRVTEVGLTDYQRKVWHSPKPRCVKQLHTDDLRVDMQTFTSALLVLIFGYAVSLLILSLEIVHFKLWKRYTTT</sequence>
<dbReference type="SUPFAM" id="SSF53850">
    <property type="entry name" value="Periplasmic binding protein-like II"/>
    <property type="match status" value="1"/>
</dbReference>
<keyword evidence="5 14" id="KW-0812">Transmembrane</keyword>
<evidence type="ECO:0000256" key="8">
    <source>
        <dbReference type="ARBA" id="ARBA00023136"/>
    </source>
</evidence>
<reference evidence="18" key="1">
    <citation type="journal article" date="2015" name="Nat. Commun.">
        <title>Lucilia cuprina genome unlocks parasitic fly biology to underpin future interventions.</title>
        <authorList>
            <person name="Anstead C.A."/>
            <person name="Korhonen P.K."/>
            <person name="Young N.D."/>
            <person name="Hall R.S."/>
            <person name="Jex A.R."/>
            <person name="Murali S.C."/>
            <person name="Hughes D.S."/>
            <person name="Lee S.F."/>
            <person name="Perry T."/>
            <person name="Stroehlein A.J."/>
            <person name="Ansell B.R."/>
            <person name="Breugelmans B."/>
            <person name="Hofmann A."/>
            <person name="Qu J."/>
            <person name="Dugan S."/>
            <person name="Lee S.L."/>
            <person name="Chao H."/>
            <person name="Dinh H."/>
            <person name="Han Y."/>
            <person name="Doddapaneni H.V."/>
            <person name="Worley K.C."/>
            <person name="Muzny D.M."/>
            <person name="Ioannidis P."/>
            <person name="Waterhouse R.M."/>
            <person name="Zdobnov E.M."/>
            <person name="James P.J."/>
            <person name="Bagnall N.H."/>
            <person name="Kotze A.C."/>
            <person name="Gibbs R.A."/>
            <person name="Richards S."/>
            <person name="Batterham P."/>
            <person name="Gasser R.B."/>
        </authorList>
    </citation>
    <scope>NUCLEOTIDE SEQUENCE [LARGE SCALE GENOMIC DNA]</scope>
    <source>
        <strain evidence="18">LS</strain>
        <tissue evidence="18">Full body</tissue>
    </source>
</reference>
<dbReference type="GO" id="GO:0005886">
    <property type="term" value="C:plasma membrane"/>
    <property type="evidence" value="ECO:0007669"/>
    <property type="project" value="UniProtKB-SubCell"/>
</dbReference>
<dbReference type="PANTHER" id="PTHR42643:SF24">
    <property type="entry name" value="IONOTROPIC RECEPTOR 60A"/>
    <property type="match status" value="1"/>
</dbReference>
<dbReference type="STRING" id="7375.A0A0L0CCB9"/>
<feature type="region of interest" description="Disordered" evidence="13">
    <location>
        <begin position="69"/>
        <end position="96"/>
    </location>
</feature>
<evidence type="ECO:0000313" key="18">
    <source>
        <dbReference type="EMBL" id="KNC29890.1"/>
    </source>
</evidence>
<evidence type="ECO:0000256" key="9">
    <source>
        <dbReference type="ARBA" id="ARBA00023170"/>
    </source>
</evidence>
<feature type="compositionally biased region" description="Basic and acidic residues" evidence="13">
    <location>
        <begin position="260"/>
        <end position="275"/>
    </location>
</feature>
<name>A0A0L0CCB9_LUCCU</name>
<evidence type="ECO:0000256" key="5">
    <source>
        <dbReference type="ARBA" id="ARBA00022692"/>
    </source>
</evidence>
<dbReference type="Pfam" id="PF00060">
    <property type="entry name" value="Lig_chan"/>
    <property type="match status" value="1"/>
</dbReference>
<dbReference type="FunFam" id="3.40.190.10:FF:000188">
    <property type="entry name" value="Ionotropic receptor 64a"/>
    <property type="match status" value="1"/>
</dbReference>
<feature type="compositionally biased region" description="Low complexity" evidence="13">
    <location>
        <begin position="560"/>
        <end position="573"/>
    </location>
</feature>
<feature type="signal peptide" evidence="15">
    <location>
        <begin position="1"/>
        <end position="19"/>
    </location>
</feature>
<evidence type="ECO:0000256" key="4">
    <source>
        <dbReference type="ARBA" id="ARBA00022475"/>
    </source>
</evidence>
<keyword evidence="4" id="KW-1003">Cell membrane</keyword>
<evidence type="ECO:0000256" key="6">
    <source>
        <dbReference type="ARBA" id="ARBA00022989"/>
    </source>
</evidence>
<evidence type="ECO:0000256" key="14">
    <source>
        <dbReference type="SAM" id="Phobius"/>
    </source>
</evidence>
<feature type="compositionally biased region" description="Basic and acidic residues" evidence="13">
    <location>
        <begin position="174"/>
        <end position="191"/>
    </location>
</feature>
<feature type="region of interest" description="Disordered" evidence="13">
    <location>
        <begin position="558"/>
        <end position="604"/>
    </location>
</feature>
<feature type="compositionally biased region" description="Low complexity" evidence="13">
    <location>
        <begin position="141"/>
        <end position="165"/>
    </location>
</feature>
<feature type="compositionally biased region" description="Polar residues" evidence="13">
    <location>
        <begin position="211"/>
        <end position="221"/>
    </location>
</feature>
<feature type="domain" description="Ionotropic glutamate receptor L-glutamate and glycine-binding" evidence="17">
    <location>
        <begin position="755"/>
        <end position="825"/>
    </location>
</feature>
<evidence type="ECO:0000256" key="15">
    <source>
        <dbReference type="SAM" id="SignalP"/>
    </source>
</evidence>
<organism evidence="18 19">
    <name type="scientific">Lucilia cuprina</name>
    <name type="common">Green bottle fly</name>
    <name type="synonym">Australian sheep blowfly</name>
    <dbReference type="NCBI Taxonomy" id="7375"/>
    <lineage>
        <taxon>Eukaryota</taxon>
        <taxon>Metazoa</taxon>
        <taxon>Ecdysozoa</taxon>
        <taxon>Arthropoda</taxon>
        <taxon>Hexapoda</taxon>
        <taxon>Insecta</taxon>
        <taxon>Pterygota</taxon>
        <taxon>Neoptera</taxon>
        <taxon>Endopterygota</taxon>
        <taxon>Diptera</taxon>
        <taxon>Brachycera</taxon>
        <taxon>Muscomorpha</taxon>
        <taxon>Oestroidea</taxon>
        <taxon>Calliphoridae</taxon>
        <taxon>Luciliinae</taxon>
        <taxon>Lucilia</taxon>
    </lineage>
</organism>
<feature type="compositionally biased region" description="Low complexity" evidence="13">
    <location>
        <begin position="79"/>
        <end position="96"/>
    </location>
</feature>
<dbReference type="Proteomes" id="UP000037069">
    <property type="component" value="Unassembled WGS sequence"/>
</dbReference>
<evidence type="ECO:0000256" key="1">
    <source>
        <dbReference type="ARBA" id="ARBA00004651"/>
    </source>
</evidence>
<comment type="caution">
    <text evidence="18">The sequence shown here is derived from an EMBL/GenBank/DDBJ whole genome shotgun (WGS) entry which is preliminary data.</text>
</comment>
<feature type="transmembrane region" description="Helical" evidence="14">
    <location>
        <begin position="980"/>
        <end position="1004"/>
    </location>
</feature>
<dbReference type="GO" id="GO:0015276">
    <property type="term" value="F:ligand-gated monoatomic ion channel activity"/>
    <property type="evidence" value="ECO:0007669"/>
    <property type="project" value="InterPro"/>
</dbReference>
<feature type="region of interest" description="Disordered" evidence="13">
    <location>
        <begin position="102"/>
        <end position="121"/>
    </location>
</feature>
<dbReference type="OMA" id="VHSHETG"/>
<keyword evidence="10" id="KW-0325">Glycoprotein</keyword>
<evidence type="ECO:0000256" key="2">
    <source>
        <dbReference type="ARBA" id="ARBA00008685"/>
    </source>
</evidence>
<dbReference type="OrthoDB" id="6424337at2759"/>
<keyword evidence="7" id="KW-0406">Ion transport</keyword>
<keyword evidence="12" id="KW-0407">Ion channel</keyword>
<gene>
    <name evidence="18" type="ORF">FF38_13513</name>
</gene>
<dbReference type="Gene3D" id="1.10.287.70">
    <property type="match status" value="1"/>
</dbReference>
<protein>
    <recommendedName>
        <fullName evidence="20">Ionotropic glutamate receptor C-terminal domain-containing protein</fullName>
    </recommendedName>
</protein>
<evidence type="ECO:0000313" key="19">
    <source>
        <dbReference type="Proteomes" id="UP000037069"/>
    </source>
</evidence>
<evidence type="ECO:0000256" key="7">
    <source>
        <dbReference type="ARBA" id="ARBA00023065"/>
    </source>
</evidence>
<evidence type="ECO:0000256" key="12">
    <source>
        <dbReference type="ARBA" id="ARBA00023303"/>
    </source>
</evidence>
<dbReference type="PANTHER" id="PTHR42643">
    <property type="entry name" value="IONOTROPIC RECEPTOR 20A-RELATED"/>
    <property type="match status" value="1"/>
</dbReference>
<evidence type="ECO:0000259" key="17">
    <source>
        <dbReference type="Pfam" id="PF10613"/>
    </source>
</evidence>
<feature type="compositionally biased region" description="Basic and acidic residues" evidence="13">
    <location>
        <begin position="199"/>
        <end position="210"/>
    </location>
</feature>
<keyword evidence="3" id="KW-0813">Transport</keyword>
<dbReference type="Gene3D" id="3.40.190.10">
    <property type="entry name" value="Periplasmic binding protein-like II"/>
    <property type="match status" value="1"/>
</dbReference>
<keyword evidence="11" id="KW-1071">Ligand-gated ion channel</keyword>